<dbReference type="SMART" id="SM00827">
    <property type="entry name" value="PKS_AT"/>
    <property type="match status" value="1"/>
</dbReference>
<dbReference type="InterPro" id="IPR049900">
    <property type="entry name" value="PKS_mFAS_DH"/>
</dbReference>
<dbReference type="Gene3D" id="3.40.50.150">
    <property type="entry name" value="Vaccinia Virus protein VP39"/>
    <property type="match status" value="1"/>
</dbReference>
<accession>A0A6G1K113</accession>
<feature type="region of interest" description="C-terminal hotdog fold" evidence="8">
    <location>
        <begin position="1138"/>
        <end position="1296"/>
    </location>
</feature>
<evidence type="ECO:0000313" key="13">
    <source>
        <dbReference type="EMBL" id="KAF2706215.1"/>
    </source>
</evidence>
<feature type="region of interest" description="N-terminal hotdog fold" evidence="8">
    <location>
        <begin position="979"/>
        <end position="1109"/>
    </location>
</feature>
<dbReference type="Pfam" id="PF14765">
    <property type="entry name" value="PS-DH"/>
    <property type="match status" value="1"/>
</dbReference>
<dbReference type="Pfam" id="PF02801">
    <property type="entry name" value="Ketoacyl-synt_C"/>
    <property type="match status" value="1"/>
</dbReference>
<dbReference type="InterPro" id="IPR049552">
    <property type="entry name" value="PKS_DH_N"/>
</dbReference>
<dbReference type="Pfam" id="PF21089">
    <property type="entry name" value="PKS_DH_N"/>
    <property type="match status" value="1"/>
</dbReference>
<dbReference type="Pfam" id="PF00698">
    <property type="entry name" value="Acyl_transf_1"/>
    <property type="match status" value="1"/>
</dbReference>
<dbReference type="Pfam" id="PF00109">
    <property type="entry name" value="ketoacyl-synt"/>
    <property type="match status" value="1"/>
</dbReference>
<keyword evidence="14" id="KW-1185">Reference proteome</keyword>
<dbReference type="Gene3D" id="3.10.129.110">
    <property type="entry name" value="Polyketide synthase dehydratase"/>
    <property type="match status" value="1"/>
</dbReference>
<evidence type="ECO:0000256" key="4">
    <source>
        <dbReference type="ARBA" id="ARBA00022857"/>
    </source>
</evidence>
<dbReference type="Gene3D" id="3.40.50.720">
    <property type="entry name" value="NAD(P)-binding Rossmann-like Domain"/>
    <property type="match status" value="3"/>
</dbReference>
<dbReference type="InterPro" id="IPR056501">
    <property type="entry name" value="NAD-bd_HRPKS_sdrA"/>
</dbReference>
<dbReference type="InterPro" id="IPR036736">
    <property type="entry name" value="ACP-like_sf"/>
</dbReference>
<dbReference type="InterPro" id="IPR057326">
    <property type="entry name" value="KR_dom"/>
</dbReference>
<feature type="domain" description="Carrier" evidence="10">
    <location>
        <begin position="2313"/>
        <end position="2390"/>
    </location>
</feature>
<dbReference type="PROSITE" id="PS52019">
    <property type="entry name" value="PKS_MFAS_DH"/>
    <property type="match status" value="1"/>
</dbReference>
<evidence type="ECO:0000256" key="1">
    <source>
        <dbReference type="ARBA" id="ARBA00022450"/>
    </source>
</evidence>
<dbReference type="GO" id="GO:0004315">
    <property type="term" value="F:3-oxoacyl-[acyl-carrier-protein] synthase activity"/>
    <property type="evidence" value="ECO:0007669"/>
    <property type="project" value="InterPro"/>
</dbReference>
<dbReference type="SMART" id="SM00826">
    <property type="entry name" value="PKS_DH"/>
    <property type="match status" value="1"/>
</dbReference>
<dbReference type="CDD" id="cd02440">
    <property type="entry name" value="AdoMet_MTases"/>
    <property type="match status" value="1"/>
</dbReference>
<dbReference type="InterPro" id="IPR049551">
    <property type="entry name" value="PKS_DH_C"/>
</dbReference>
<dbReference type="SUPFAM" id="SSF52151">
    <property type="entry name" value="FabD/lysophospholipase-like"/>
    <property type="match status" value="1"/>
</dbReference>
<dbReference type="PANTHER" id="PTHR43775:SF29">
    <property type="entry name" value="ASPERFURANONE POLYKETIDE SYNTHASE AFOG-RELATED"/>
    <property type="match status" value="1"/>
</dbReference>
<dbReference type="InterPro" id="IPR020807">
    <property type="entry name" value="PKS_DH"/>
</dbReference>
<dbReference type="Gene3D" id="3.30.70.3290">
    <property type="match status" value="1"/>
</dbReference>
<dbReference type="InterPro" id="IPR011032">
    <property type="entry name" value="GroES-like_sf"/>
</dbReference>
<dbReference type="InterPro" id="IPR016039">
    <property type="entry name" value="Thiolase-like"/>
</dbReference>
<feature type="region of interest" description="Disordered" evidence="9">
    <location>
        <begin position="266"/>
        <end position="287"/>
    </location>
</feature>
<evidence type="ECO:0000259" key="10">
    <source>
        <dbReference type="PROSITE" id="PS50075"/>
    </source>
</evidence>
<protein>
    <submittedName>
        <fullName evidence="13">Ketoacyl-synt-domain-containing protein</fullName>
    </submittedName>
</protein>
<dbReference type="PANTHER" id="PTHR43775">
    <property type="entry name" value="FATTY ACID SYNTHASE"/>
    <property type="match status" value="1"/>
</dbReference>
<feature type="active site" description="Proton acceptor; for dehydratase activity" evidence="8">
    <location>
        <position position="1011"/>
    </location>
</feature>
<dbReference type="EMBL" id="MU005776">
    <property type="protein sequence ID" value="KAF2706215.1"/>
    <property type="molecule type" value="Genomic_DNA"/>
</dbReference>
<keyword evidence="1" id="KW-0596">Phosphopantetheine</keyword>
<dbReference type="InterPro" id="IPR036291">
    <property type="entry name" value="NAD(P)-bd_dom_sf"/>
</dbReference>
<dbReference type="Pfam" id="PF13602">
    <property type="entry name" value="ADH_zinc_N_2"/>
    <property type="match status" value="1"/>
</dbReference>
<dbReference type="InterPro" id="IPR050091">
    <property type="entry name" value="PKS_NRPS_Biosynth_Enz"/>
</dbReference>
<dbReference type="CDD" id="cd00833">
    <property type="entry name" value="PKS"/>
    <property type="match status" value="1"/>
</dbReference>
<evidence type="ECO:0000256" key="6">
    <source>
        <dbReference type="ARBA" id="ARBA00023268"/>
    </source>
</evidence>
<organism evidence="13 14">
    <name type="scientific">Pleomassaria siparia CBS 279.74</name>
    <dbReference type="NCBI Taxonomy" id="1314801"/>
    <lineage>
        <taxon>Eukaryota</taxon>
        <taxon>Fungi</taxon>
        <taxon>Dikarya</taxon>
        <taxon>Ascomycota</taxon>
        <taxon>Pezizomycotina</taxon>
        <taxon>Dothideomycetes</taxon>
        <taxon>Pleosporomycetidae</taxon>
        <taxon>Pleosporales</taxon>
        <taxon>Pleomassariaceae</taxon>
        <taxon>Pleomassaria</taxon>
    </lineage>
</organism>
<feature type="domain" description="PKS/mFAS DH" evidence="12">
    <location>
        <begin position="979"/>
        <end position="1296"/>
    </location>
</feature>
<feature type="active site" description="Proton donor; for dehydratase activity" evidence="8">
    <location>
        <position position="1204"/>
    </location>
</feature>
<evidence type="ECO:0000256" key="5">
    <source>
        <dbReference type="ARBA" id="ARBA00023002"/>
    </source>
</evidence>
<dbReference type="InterPro" id="IPR020841">
    <property type="entry name" value="PKS_Beta-ketoAc_synthase_dom"/>
</dbReference>
<dbReference type="GO" id="GO:1901336">
    <property type="term" value="P:lactone biosynthetic process"/>
    <property type="evidence" value="ECO:0007669"/>
    <property type="project" value="UniProtKB-ARBA"/>
</dbReference>
<evidence type="ECO:0000313" key="14">
    <source>
        <dbReference type="Proteomes" id="UP000799428"/>
    </source>
</evidence>
<keyword evidence="3" id="KW-0808">Transferase</keyword>
<dbReference type="Gene3D" id="3.40.47.10">
    <property type="match status" value="1"/>
</dbReference>
<dbReference type="Gene3D" id="1.10.1200.10">
    <property type="entry name" value="ACP-like"/>
    <property type="match status" value="1"/>
</dbReference>
<keyword evidence="4" id="KW-0521">NADP</keyword>
<keyword evidence="2" id="KW-0597">Phosphoprotein</keyword>
<dbReference type="GO" id="GO:0004312">
    <property type="term" value="F:fatty acid synthase activity"/>
    <property type="evidence" value="ECO:0007669"/>
    <property type="project" value="TreeGrafter"/>
</dbReference>
<evidence type="ECO:0000256" key="2">
    <source>
        <dbReference type="ARBA" id="ARBA00022553"/>
    </source>
</evidence>
<dbReference type="Gene3D" id="3.90.180.10">
    <property type="entry name" value="Medium-chain alcohol dehydrogenases, catalytic domain"/>
    <property type="match status" value="1"/>
</dbReference>
<evidence type="ECO:0000259" key="12">
    <source>
        <dbReference type="PROSITE" id="PS52019"/>
    </source>
</evidence>
<dbReference type="SUPFAM" id="SSF53901">
    <property type="entry name" value="Thiolase-like"/>
    <property type="match status" value="1"/>
</dbReference>
<evidence type="ECO:0000256" key="7">
    <source>
        <dbReference type="ARBA" id="ARBA00023315"/>
    </source>
</evidence>
<evidence type="ECO:0000256" key="8">
    <source>
        <dbReference type="PROSITE-ProRule" id="PRU01363"/>
    </source>
</evidence>
<dbReference type="SMART" id="SM00825">
    <property type="entry name" value="PKS_KS"/>
    <property type="match status" value="1"/>
</dbReference>
<keyword evidence="6" id="KW-0511">Multifunctional enzyme</keyword>
<evidence type="ECO:0000256" key="9">
    <source>
        <dbReference type="SAM" id="MobiDB-lite"/>
    </source>
</evidence>
<name>A0A6G1K113_9PLEO</name>
<reference evidence="13" key="1">
    <citation type="journal article" date="2020" name="Stud. Mycol.">
        <title>101 Dothideomycetes genomes: a test case for predicting lifestyles and emergence of pathogens.</title>
        <authorList>
            <person name="Haridas S."/>
            <person name="Albert R."/>
            <person name="Binder M."/>
            <person name="Bloem J."/>
            <person name="Labutti K."/>
            <person name="Salamov A."/>
            <person name="Andreopoulos B."/>
            <person name="Baker S."/>
            <person name="Barry K."/>
            <person name="Bills G."/>
            <person name="Bluhm B."/>
            <person name="Cannon C."/>
            <person name="Castanera R."/>
            <person name="Culley D."/>
            <person name="Daum C."/>
            <person name="Ezra D."/>
            <person name="Gonzalez J."/>
            <person name="Henrissat B."/>
            <person name="Kuo A."/>
            <person name="Liang C."/>
            <person name="Lipzen A."/>
            <person name="Lutzoni F."/>
            <person name="Magnuson J."/>
            <person name="Mondo S."/>
            <person name="Nolan M."/>
            <person name="Ohm R."/>
            <person name="Pangilinan J."/>
            <person name="Park H.-J."/>
            <person name="Ramirez L."/>
            <person name="Alfaro M."/>
            <person name="Sun H."/>
            <person name="Tritt A."/>
            <person name="Yoshinaga Y."/>
            <person name="Zwiers L.-H."/>
            <person name="Turgeon B."/>
            <person name="Goodwin S."/>
            <person name="Spatafora J."/>
            <person name="Crous P."/>
            <person name="Grigoriev I."/>
        </authorList>
    </citation>
    <scope>NUCLEOTIDE SEQUENCE</scope>
    <source>
        <strain evidence="13">CBS 279.74</strain>
    </source>
</reference>
<proteinExistence type="predicted"/>
<dbReference type="Gene3D" id="3.40.366.10">
    <property type="entry name" value="Malonyl-Coenzyme A Acyl Carrier Protein, domain 2"/>
    <property type="match status" value="1"/>
</dbReference>
<dbReference type="InterPro" id="IPR001227">
    <property type="entry name" value="Ac_transferase_dom_sf"/>
</dbReference>
<feature type="compositionally biased region" description="Polar residues" evidence="9">
    <location>
        <begin position="267"/>
        <end position="285"/>
    </location>
</feature>
<dbReference type="Pfam" id="PF08240">
    <property type="entry name" value="ADH_N"/>
    <property type="match status" value="1"/>
</dbReference>
<dbReference type="InterPro" id="IPR042104">
    <property type="entry name" value="PKS_dehydratase_sf"/>
</dbReference>
<dbReference type="InterPro" id="IPR014030">
    <property type="entry name" value="Ketoacyl_synth_N"/>
</dbReference>
<dbReference type="GO" id="GO:0006633">
    <property type="term" value="P:fatty acid biosynthetic process"/>
    <property type="evidence" value="ECO:0007669"/>
    <property type="project" value="InterPro"/>
</dbReference>
<dbReference type="InterPro" id="IPR032821">
    <property type="entry name" value="PKS_assoc"/>
</dbReference>
<gene>
    <name evidence="13" type="ORF">K504DRAFT_412927</name>
</gene>
<sequence>MDMEPIAIVGLALKFPGDASDENGLWNVLMESQCTMTEWPKDRLNIDAFHSLSRKEKSSIAGRGAHFLKDDPIHFDAPFFSITATEAASLDPQQRGMLETTYRALENAGITMAAVRGSSTGVYTGSMCDDYKLVLSQDLERSPKYSANGASLSILANRISWFFDLTGPSINLDSACSSSLMALDFACQGLKGGDTSMALVAGANLLLALDSSVSMSRMGFTSPDSKCFSFDDRANGYGRGEGVGVIVLKRLSDAVRDNDTIRAVIRSTGSNQDGHTPGITQPSKESQAKLIRSTYEKAGLDPAATRYFEAHGTGTPVGDPIEAGAIGSVFHSYRSSSEPLYIGALKSNLGHLEGASGIAGIIKACLVLERGIIPPNTNFKTVNPRIRADLLNLTFPTESVPWPTDGLRRASVNSFGFGGSNAHAVLDDAYSVLLDRGIEAHHSTTVTKSKPALTNGANGVNGAHVNGINGVNGIHLNGSNGVNGIHLSGSNGVNGVHSVDRAPPKLLIWSAADKEAASRIVDDYASYHSNHLTSLSEDKDYLHHLAYTLSLRRTHHPWRTFAIAPSVDSLSDLSKLATTPVRTAKEGGIIFAFTGQGAQYAGMGRDLMQWPIFRDTMTAFDNVLSGLGSEWSVFDGLNDAARIGEPLYSQPLCTALQIALIELLRSFGILPAAVVGHSSGEIAAAYAIGAISLASAARISYRRGQVASGLLRSTSGSQGSMLAVGLSEAEIRPYLSSHDKLSVACINSPLNVTIAGDKEQIVGLQSELDAAKIFCRELKTGVAYHSAQMQDAAAAYNASIQDLEPGSAPSPSVSMVSSVTGDFVTATATLRNPSYWVQNMVSTVRFSEALTRLASRPKTRRKLGQKGHLDFQDIIELGPHSALQRPIEEVLKVAKRQMRYTTAVSRFQPSSDQVLTLAGRLFCSGYNVSLDKVNNVDLTQPRKNRTLVNLPLYSFSRTHRHWEESKLSQSLRLRAHFPRTLLGAPVPDWNQLEAKWRRYLSHKDLNWLLDHKIDGSAVLPATGMISIALEAAHQTADPERLVTGYFVKEANFYNPIVIPNDEESSAELETFLRPSATGSVLSDIRICVRSGDRWLDACRVSVQVEYASSRSDSSVADESLLRIQSTAELHSQVIAQCGKMVDRDTLYRTYDTMGLQYGPTFRNLHNMTWNESNAAVADVRIIPRRASSAENEADTFLIHPGTLDAIVHLSFVPLTSGGTTVFRTAMPTRIRNAWIRNVDTRDTVIGKDVFWRATSTASCNGFKKIEGNFTVVDEHGQVVLSIGKMESSTVVRDDESAGEANRLAFGLDLQPDVEMMEATQADKLDVKRLISLVAHKKPALRILEVNTGNGSVTEAVLEGVKQRKGASAAFFGRHVVTDSDAEVLEQARETFKNAIEASQMSILALDLSRDPVEQGLAAGSFDVVIYSDGPSVSADREKKLAYARRLLAPRGQFVVFHDNQSISVSTAQAEQVSPLADKILLLVERDSELQQNLANLVQFKLNNAGRSCEVATLDALDTRQDLEEYMFVCLAETEKPFLSQLSESSYSAFKSMLSHGKGMLWVTRATLDSPSWPETQMVAGLARVLRSENPARSFVTLSLEDELMNNKTMTRYIIKVAAKCDSSIFSPEDSEVEYVLRDGQLHTRRVTESVELDTHIHQQTIAYSKLREIKEAGPLALSVGSPGVLDSLRFVRDETTAQPLGHDEIELEVRAVGLNFKDLLTALGKVEDDRFGVECSGIVSRVGANCTADFTPGDRVFALKIGSMKTHVRCFKETVFKMPDDMSFEFGAAFPAVGVTAYYGLVEMARLRKDERILIHAGAGGTGQFCIQIAQAIGAEVFATVSSESKRELLRSKYGLADDHIFYSRNTSFAEATKRATGGRGVDVLVNSLGGDALVASWEVMAPFGRFVELGKADIIANNGLPMMSFAKNVSFIAINIDYAVDHNPRLIKRMTEELMQLMSTKGLTTPYPVQTYRFDEVEDAFRYMQSGKSTGKIVLTCEPEHVVPTYMPAPSLCSFSPDATYLIAGGLGGLGRSAARWMAGKGAKNLILLSRSGAASDAAQSLVRELRDMGVQVEAPACDVSSLESLRSVLEYCAQKMPPIVGCIQGTMVLRDALFENMSYEDWKTSLASKRLASWNLHTLLPSTMSFFVLLSSLSGVAGTVGQANYAAGNVYQDALAQYRNLRGQSAISLDLGVMGGVGVIAEKDEYAAHRGGLGGMLRVVEERDFHAILDYYCDASSNASRQGQALFGLPTSRHVRENGLDKDGTPSLLTQPIFSLLSHLDATPDSASPSSSSSSATNYGPLFATAASAVEAAAVVTLSLTHKVSRAISVPAPDIDTSKPLHAYGVDSLVAVELRNWLAKEFGANIAVFTLMGAANLEAVGEIVVEGVDWGNKYGKGKGNGAE</sequence>
<dbReference type="PROSITE" id="PS52004">
    <property type="entry name" value="KS3_2"/>
    <property type="match status" value="1"/>
</dbReference>
<dbReference type="Pfam" id="PF23114">
    <property type="entry name" value="NAD-bd_HRPKS_sdrA"/>
    <property type="match status" value="1"/>
</dbReference>
<dbReference type="Pfam" id="PF23297">
    <property type="entry name" value="ACP_SdgA_C"/>
    <property type="match status" value="1"/>
</dbReference>
<dbReference type="GO" id="GO:0031177">
    <property type="term" value="F:phosphopantetheine binding"/>
    <property type="evidence" value="ECO:0007669"/>
    <property type="project" value="InterPro"/>
</dbReference>
<dbReference type="InterPro" id="IPR018201">
    <property type="entry name" value="Ketoacyl_synth_AS"/>
</dbReference>
<dbReference type="SUPFAM" id="SSF50129">
    <property type="entry name" value="GroES-like"/>
    <property type="match status" value="1"/>
</dbReference>
<dbReference type="InterPro" id="IPR029063">
    <property type="entry name" value="SAM-dependent_MTases_sf"/>
</dbReference>
<dbReference type="Pfam" id="PF16197">
    <property type="entry name" value="KAsynt_C_assoc"/>
    <property type="match status" value="1"/>
</dbReference>
<dbReference type="PROSITE" id="PS00012">
    <property type="entry name" value="PHOSPHOPANTETHEINE"/>
    <property type="match status" value="1"/>
</dbReference>
<dbReference type="CDD" id="cd05195">
    <property type="entry name" value="enoyl_red"/>
    <property type="match status" value="1"/>
</dbReference>
<feature type="domain" description="Ketosynthase family 3 (KS3)" evidence="11">
    <location>
        <begin position="3"/>
        <end position="428"/>
    </location>
</feature>
<keyword evidence="7" id="KW-0012">Acyltransferase</keyword>
<evidence type="ECO:0000259" key="11">
    <source>
        <dbReference type="PROSITE" id="PS52004"/>
    </source>
</evidence>
<dbReference type="InterPro" id="IPR020843">
    <property type="entry name" value="ER"/>
</dbReference>
<dbReference type="InterPro" id="IPR014031">
    <property type="entry name" value="Ketoacyl_synth_C"/>
</dbReference>
<dbReference type="InterPro" id="IPR009081">
    <property type="entry name" value="PP-bd_ACP"/>
</dbReference>
<dbReference type="SUPFAM" id="SSF53335">
    <property type="entry name" value="S-adenosyl-L-methionine-dependent methyltransferases"/>
    <property type="match status" value="1"/>
</dbReference>
<dbReference type="SUPFAM" id="SSF55048">
    <property type="entry name" value="Probable ACP-binding domain of malonyl-CoA ACP transacylase"/>
    <property type="match status" value="1"/>
</dbReference>
<dbReference type="Proteomes" id="UP000799428">
    <property type="component" value="Unassembled WGS sequence"/>
</dbReference>
<dbReference type="SMART" id="SM00829">
    <property type="entry name" value="PKS_ER"/>
    <property type="match status" value="1"/>
</dbReference>
<dbReference type="FunFam" id="3.40.50.720:FF:000209">
    <property type="entry name" value="Polyketide synthase Pks12"/>
    <property type="match status" value="1"/>
</dbReference>
<dbReference type="OrthoDB" id="329835at2759"/>
<evidence type="ECO:0000256" key="3">
    <source>
        <dbReference type="ARBA" id="ARBA00022679"/>
    </source>
</evidence>
<dbReference type="InterPro" id="IPR016036">
    <property type="entry name" value="Malonyl_transacylase_ACP-bd"/>
</dbReference>
<dbReference type="InterPro" id="IPR013968">
    <property type="entry name" value="PKS_KR"/>
</dbReference>
<dbReference type="InterPro" id="IPR013154">
    <property type="entry name" value="ADH-like_N"/>
</dbReference>
<dbReference type="InterPro" id="IPR014043">
    <property type="entry name" value="Acyl_transferase_dom"/>
</dbReference>
<dbReference type="SUPFAM" id="SSF47336">
    <property type="entry name" value="ACP-like"/>
    <property type="match status" value="1"/>
</dbReference>
<dbReference type="InterPro" id="IPR016035">
    <property type="entry name" value="Acyl_Trfase/lysoPLipase"/>
</dbReference>
<dbReference type="SMART" id="SM00823">
    <property type="entry name" value="PKS_PP"/>
    <property type="match status" value="1"/>
</dbReference>
<dbReference type="PROSITE" id="PS50075">
    <property type="entry name" value="CARRIER"/>
    <property type="match status" value="1"/>
</dbReference>
<dbReference type="InterPro" id="IPR020806">
    <property type="entry name" value="PKS_PP-bd"/>
</dbReference>
<dbReference type="InterPro" id="IPR006162">
    <property type="entry name" value="Ppantetheine_attach_site"/>
</dbReference>
<keyword evidence="5" id="KW-0560">Oxidoreductase</keyword>
<dbReference type="SUPFAM" id="SSF51735">
    <property type="entry name" value="NAD(P)-binding Rossmann-fold domains"/>
    <property type="match status" value="2"/>
</dbReference>
<dbReference type="GO" id="GO:0030639">
    <property type="term" value="P:polyketide biosynthetic process"/>
    <property type="evidence" value="ECO:0007669"/>
    <property type="project" value="UniProtKB-ARBA"/>
</dbReference>
<dbReference type="Pfam" id="PF08659">
    <property type="entry name" value="KR"/>
    <property type="match status" value="1"/>
</dbReference>
<dbReference type="SMART" id="SM00822">
    <property type="entry name" value="PKS_KR"/>
    <property type="match status" value="1"/>
</dbReference>
<dbReference type="GO" id="GO:0016491">
    <property type="term" value="F:oxidoreductase activity"/>
    <property type="evidence" value="ECO:0007669"/>
    <property type="project" value="UniProtKB-KW"/>
</dbReference>
<dbReference type="PROSITE" id="PS00606">
    <property type="entry name" value="KS3_1"/>
    <property type="match status" value="1"/>
</dbReference>